<reference evidence="2" key="1">
    <citation type="submission" date="2023-02" db="EMBL/GenBank/DDBJ databases">
        <title>Genome of toxic invasive species Heracleum sosnowskyi carries increased number of genes despite the absence of recent whole-genome duplications.</title>
        <authorList>
            <person name="Schelkunov M."/>
            <person name="Shtratnikova V."/>
            <person name="Makarenko M."/>
            <person name="Klepikova A."/>
            <person name="Omelchenko D."/>
            <person name="Novikova G."/>
            <person name="Obukhova E."/>
            <person name="Bogdanov V."/>
            <person name="Penin A."/>
            <person name="Logacheva M."/>
        </authorList>
    </citation>
    <scope>NUCLEOTIDE SEQUENCE</scope>
    <source>
        <strain evidence="2">Hsosn_3</strain>
        <tissue evidence="2">Leaf</tissue>
    </source>
</reference>
<evidence type="ECO:0000259" key="1">
    <source>
        <dbReference type="Pfam" id="PF02721"/>
    </source>
</evidence>
<protein>
    <recommendedName>
        <fullName evidence="1">Replication protein A 70 kDa DNA-binding subunit B/D first OB fold domain-containing protein</fullName>
    </recommendedName>
</protein>
<dbReference type="Proteomes" id="UP001237642">
    <property type="component" value="Unassembled WGS sequence"/>
</dbReference>
<evidence type="ECO:0000313" key="2">
    <source>
        <dbReference type="EMBL" id="KAK1357302.1"/>
    </source>
</evidence>
<sequence>MEYDNFCDLEVSHKQEWNIEVRLARRWEEIDIENGQVRGIHLVFIDASHKRMHCWIKSTLIQQLDAKFVPSEMYAIHNFIVAPFTEKYKCFEADKQIILTNLTIVTKLQGSYSLIPQNVFEFTNLKKIPTAEEQDTHLIDIVGIVQNVQPISPVTRGLNKAHRVIKFEVTDLIHNVNICFWDDFATNFEDEYNEQLDHPVIVTISSCRMIRNNYTGLTTVRNASATSFEMNANVERVQTLRSRFWEVHGI</sequence>
<keyword evidence="3" id="KW-1185">Reference proteome</keyword>
<gene>
    <name evidence="2" type="ORF">POM88_050558</name>
</gene>
<evidence type="ECO:0000313" key="3">
    <source>
        <dbReference type="Proteomes" id="UP001237642"/>
    </source>
</evidence>
<dbReference type="Gene3D" id="2.40.50.140">
    <property type="entry name" value="Nucleic acid-binding proteins"/>
    <property type="match status" value="2"/>
</dbReference>
<organism evidence="2 3">
    <name type="scientific">Heracleum sosnowskyi</name>
    <dbReference type="NCBI Taxonomy" id="360622"/>
    <lineage>
        <taxon>Eukaryota</taxon>
        <taxon>Viridiplantae</taxon>
        <taxon>Streptophyta</taxon>
        <taxon>Embryophyta</taxon>
        <taxon>Tracheophyta</taxon>
        <taxon>Spermatophyta</taxon>
        <taxon>Magnoliopsida</taxon>
        <taxon>eudicotyledons</taxon>
        <taxon>Gunneridae</taxon>
        <taxon>Pentapetalae</taxon>
        <taxon>asterids</taxon>
        <taxon>campanulids</taxon>
        <taxon>Apiales</taxon>
        <taxon>Apiaceae</taxon>
        <taxon>Apioideae</taxon>
        <taxon>apioid superclade</taxon>
        <taxon>Tordylieae</taxon>
        <taxon>Tordyliinae</taxon>
        <taxon>Heracleum</taxon>
    </lineage>
</organism>
<dbReference type="SUPFAM" id="SSF50249">
    <property type="entry name" value="Nucleic acid-binding proteins"/>
    <property type="match status" value="2"/>
</dbReference>
<dbReference type="InterPro" id="IPR012340">
    <property type="entry name" value="NA-bd_OB-fold"/>
</dbReference>
<comment type="caution">
    <text evidence="2">The sequence shown here is derived from an EMBL/GenBank/DDBJ whole genome shotgun (WGS) entry which is preliminary data.</text>
</comment>
<dbReference type="PANTHER" id="PTHR47165">
    <property type="entry name" value="OS03G0429900 PROTEIN"/>
    <property type="match status" value="1"/>
</dbReference>
<proteinExistence type="predicted"/>
<feature type="domain" description="Replication protein A 70 kDa DNA-binding subunit B/D first OB fold" evidence="1">
    <location>
        <begin position="13"/>
        <end position="107"/>
    </location>
</feature>
<dbReference type="AlphaFoldDB" id="A0AAD8M2P1"/>
<reference evidence="2" key="2">
    <citation type="submission" date="2023-05" db="EMBL/GenBank/DDBJ databases">
        <authorList>
            <person name="Schelkunov M.I."/>
        </authorList>
    </citation>
    <scope>NUCLEOTIDE SEQUENCE</scope>
    <source>
        <strain evidence="2">Hsosn_3</strain>
        <tissue evidence="2">Leaf</tissue>
    </source>
</reference>
<dbReference type="PANTHER" id="PTHR47165:SF4">
    <property type="entry name" value="OS03G0429900 PROTEIN"/>
    <property type="match status" value="1"/>
</dbReference>
<dbReference type="InterPro" id="IPR003871">
    <property type="entry name" value="RFA1B/D_OB_1st"/>
</dbReference>
<dbReference type="Pfam" id="PF02721">
    <property type="entry name" value="DUF223"/>
    <property type="match status" value="1"/>
</dbReference>
<dbReference type="EMBL" id="JAUIZM010000011">
    <property type="protein sequence ID" value="KAK1357302.1"/>
    <property type="molecule type" value="Genomic_DNA"/>
</dbReference>
<accession>A0AAD8M2P1</accession>
<name>A0AAD8M2P1_9APIA</name>